<gene>
    <name evidence="2" type="ORF">ANCDUO_17907</name>
</gene>
<dbReference type="AlphaFoldDB" id="A0A0C2FZ98"/>
<name>A0A0C2FZ98_9BILA</name>
<feature type="compositionally biased region" description="Polar residues" evidence="1">
    <location>
        <begin position="86"/>
        <end position="96"/>
    </location>
</feature>
<feature type="region of interest" description="Disordered" evidence="1">
    <location>
        <begin position="77"/>
        <end position="117"/>
    </location>
</feature>
<accession>A0A0C2FZ98</accession>
<organism evidence="2 3">
    <name type="scientific">Ancylostoma duodenale</name>
    <dbReference type="NCBI Taxonomy" id="51022"/>
    <lineage>
        <taxon>Eukaryota</taxon>
        <taxon>Metazoa</taxon>
        <taxon>Ecdysozoa</taxon>
        <taxon>Nematoda</taxon>
        <taxon>Chromadorea</taxon>
        <taxon>Rhabditida</taxon>
        <taxon>Rhabditina</taxon>
        <taxon>Rhabditomorpha</taxon>
        <taxon>Strongyloidea</taxon>
        <taxon>Ancylostomatidae</taxon>
        <taxon>Ancylostomatinae</taxon>
        <taxon>Ancylostoma</taxon>
    </lineage>
</organism>
<keyword evidence="3" id="KW-1185">Reference proteome</keyword>
<dbReference type="Proteomes" id="UP000054047">
    <property type="component" value="Unassembled WGS sequence"/>
</dbReference>
<feature type="compositionally biased region" description="Polar residues" evidence="1">
    <location>
        <begin position="107"/>
        <end position="117"/>
    </location>
</feature>
<dbReference type="EMBL" id="KN744828">
    <property type="protein sequence ID" value="KIH51999.1"/>
    <property type="molecule type" value="Genomic_DNA"/>
</dbReference>
<sequence>MLQYGRETTGKVTPDGFRVVSYYAMDNAFMMSKLMASYGDVKLTNYAHGLATPPLQGSRMSLTSRYCLVPTATHLRRTDPLHSTRTDPNLQCSLHQRSCIDRPGRDASQQDSRSTRD</sequence>
<evidence type="ECO:0000313" key="2">
    <source>
        <dbReference type="EMBL" id="KIH51999.1"/>
    </source>
</evidence>
<evidence type="ECO:0000256" key="1">
    <source>
        <dbReference type="SAM" id="MobiDB-lite"/>
    </source>
</evidence>
<proteinExistence type="predicted"/>
<reference evidence="2 3" key="1">
    <citation type="submission" date="2013-12" db="EMBL/GenBank/DDBJ databases">
        <title>Draft genome of the parsitic nematode Ancylostoma duodenale.</title>
        <authorList>
            <person name="Mitreva M."/>
        </authorList>
    </citation>
    <scope>NUCLEOTIDE SEQUENCE [LARGE SCALE GENOMIC DNA]</scope>
    <source>
        <strain evidence="2 3">Zhejiang</strain>
    </source>
</reference>
<protein>
    <submittedName>
        <fullName evidence="2">Uncharacterized protein</fullName>
    </submittedName>
</protein>
<evidence type="ECO:0000313" key="3">
    <source>
        <dbReference type="Proteomes" id="UP000054047"/>
    </source>
</evidence>